<name>A0A0R0M2I6_9MICR</name>
<comment type="similarity">
    <text evidence="2">Belongs to the KRR1 family.</text>
</comment>
<dbReference type="InterPro" id="IPR036612">
    <property type="entry name" value="KH_dom_type_1_sf"/>
</dbReference>
<dbReference type="EMBL" id="LGUB01000264">
    <property type="protein sequence ID" value="KRH93647.1"/>
    <property type="molecule type" value="Genomic_DNA"/>
</dbReference>
<proteinExistence type="inferred from homology"/>
<comment type="subcellular location">
    <subcellularLocation>
        <location evidence="1">Nucleus</location>
        <location evidence="1">Nucleolus</location>
    </subcellularLocation>
</comment>
<dbReference type="InterPro" id="IPR048548">
    <property type="entry name" value="KRR1-like_KH2"/>
</dbReference>
<evidence type="ECO:0000313" key="12">
    <source>
        <dbReference type="Proteomes" id="UP000051530"/>
    </source>
</evidence>
<dbReference type="PANTHER" id="PTHR12581">
    <property type="entry name" value="HIV-1 REV BINDING PROTEIN 2, 3"/>
    <property type="match status" value="1"/>
</dbReference>
<dbReference type="GO" id="GO:0006364">
    <property type="term" value="P:rRNA processing"/>
    <property type="evidence" value="ECO:0007669"/>
    <property type="project" value="UniProtKB-KW"/>
</dbReference>
<gene>
    <name evidence="11" type="ORF">M153_69500059</name>
</gene>
<evidence type="ECO:0000259" key="10">
    <source>
        <dbReference type="Pfam" id="PF21800"/>
    </source>
</evidence>
<accession>A0A0R0M2I6</accession>
<dbReference type="VEuPathDB" id="MicrosporidiaDB:M153_69500059"/>
<evidence type="ECO:0000256" key="6">
    <source>
        <dbReference type="ARBA" id="ARBA00023242"/>
    </source>
</evidence>
<evidence type="ECO:0000256" key="1">
    <source>
        <dbReference type="ARBA" id="ARBA00004604"/>
    </source>
</evidence>
<evidence type="ECO:0000313" key="11">
    <source>
        <dbReference type="EMBL" id="KRH93647.1"/>
    </source>
</evidence>
<keyword evidence="3" id="KW-0690">Ribosome biogenesis</keyword>
<evidence type="ECO:0000256" key="4">
    <source>
        <dbReference type="ARBA" id="ARBA00022552"/>
    </source>
</evidence>
<dbReference type="Gene3D" id="3.30.1370.10">
    <property type="entry name" value="K Homology domain, type 1"/>
    <property type="match status" value="2"/>
</dbReference>
<evidence type="ECO:0000256" key="5">
    <source>
        <dbReference type="ARBA" id="ARBA00022884"/>
    </source>
</evidence>
<dbReference type="Pfam" id="PF21800">
    <property type="entry name" value="KH_KRR1_2nd"/>
    <property type="match status" value="1"/>
</dbReference>
<evidence type="ECO:0000256" key="3">
    <source>
        <dbReference type="ARBA" id="ARBA00022517"/>
    </source>
</evidence>
<feature type="domain" description="KRR1 small subunit processome component second KH" evidence="10">
    <location>
        <begin position="118"/>
        <end position="204"/>
    </location>
</feature>
<keyword evidence="6" id="KW-0539">Nucleus</keyword>
<organism evidence="11 12">
    <name type="scientific">Pseudoloma neurophilia</name>
    <dbReference type="NCBI Taxonomy" id="146866"/>
    <lineage>
        <taxon>Eukaryota</taxon>
        <taxon>Fungi</taxon>
        <taxon>Fungi incertae sedis</taxon>
        <taxon>Microsporidia</taxon>
        <taxon>Pseudoloma</taxon>
    </lineage>
</organism>
<reference evidence="11 12" key="1">
    <citation type="submission" date="2015-07" db="EMBL/GenBank/DDBJ databases">
        <title>The genome of Pseudoloma neurophilia, a relevant intracellular parasite of the zebrafish.</title>
        <authorList>
            <person name="Ndikumana S."/>
            <person name="Pelin A."/>
            <person name="Sanders J."/>
            <person name="Corradi N."/>
        </authorList>
    </citation>
    <scope>NUCLEOTIDE SEQUENCE [LARGE SCALE GENOMIC DNA]</scope>
    <source>
        <strain evidence="11 12">MK1</strain>
    </source>
</reference>
<evidence type="ECO:0000256" key="7">
    <source>
        <dbReference type="ARBA" id="ARBA00023274"/>
    </source>
</evidence>
<keyword evidence="5" id="KW-0694">RNA-binding</keyword>
<dbReference type="Pfam" id="PF17903">
    <property type="entry name" value="KH_KRR1_1st"/>
    <property type="match status" value="1"/>
</dbReference>
<feature type="domain" description="KRR1 small subunit processome component first KH" evidence="9">
    <location>
        <begin position="33"/>
        <end position="112"/>
    </location>
</feature>
<dbReference type="InterPro" id="IPR041174">
    <property type="entry name" value="KRR1-like_KH1"/>
</dbReference>
<keyword evidence="7" id="KW-0687">Ribonucleoprotein</keyword>
<comment type="caution">
    <text evidence="11">The sequence shown here is derived from an EMBL/GenBank/DDBJ whole genome shotgun (WGS) entry which is preliminary data.</text>
</comment>
<dbReference type="GO" id="GO:0032040">
    <property type="term" value="C:small-subunit processome"/>
    <property type="evidence" value="ECO:0007669"/>
    <property type="project" value="TreeGrafter"/>
</dbReference>
<dbReference type="AlphaFoldDB" id="A0A0R0M2I6"/>
<protein>
    <recommendedName>
        <fullName evidence="8">KRR-R motif-containing protein 1</fullName>
    </recommendedName>
</protein>
<evidence type="ECO:0000256" key="8">
    <source>
        <dbReference type="ARBA" id="ARBA00032993"/>
    </source>
</evidence>
<evidence type="ECO:0000256" key="2">
    <source>
        <dbReference type="ARBA" id="ARBA00009344"/>
    </source>
</evidence>
<keyword evidence="4" id="KW-0698">rRNA processing</keyword>
<dbReference type="PANTHER" id="PTHR12581:SF0">
    <property type="entry name" value="KRR1 SMALL SUBUNIT PROCESSOME COMPONENT HOMOLOG"/>
    <property type="match status" value="1"/>
</dbReference>
<evidence type="ECO:0000259" key="9">
    <source>
        <dbReference type="Pfam" id="PF17903"/>
    </source>
</evidence>
<dbReference type="SUPFAM" id="SSF54791">
    <property type="entry name" value="Eukaryotic type KH-domain (KH-domain type I)"/>
    <property type="match status" value="1"/>
</dbReference>
<dbReference type="GO" id="GO:0003723">
    <property type="term" value="F:RNA binding"/>
    <property type="evidence" value="ECO:0007669"/>
    <property type="project" value="UniProtKB-KW"/>
</dbReference>
<dbReference type="OrthoDB" id="441223at2759"/>
<dbReference type="Proteomes" id="UP000051530">
    <property type="component" value="Unassembled WGS sequence"/>
</dbReference>
<sequence length="231" mass="27507">MKPTIPEEKIASDQILDVKFDQNDFSNSFLEKSRFSLLFSQSIVDIFKRDEKEIKNILKDKKVRLEIDYNERILHIRTTTKTRDPFIIIECKNFLDLIIRGVPYKEAKKIFQNNFTHIIFNLKSIVYDKKVLFNRRDRLIGKEQSILKGLRMLTDCFIQIEKKSVCAIGPYNKILIIEEFIQKSMENYHPVHLMKQLIAKSECQTDQNKKDMDWTNFIPKVTKKTNKKQQK</sequence>
<keyword evidence="12" id="KW-1185">Reference proteome</keyword>
<dbReference type="InterPro" id="IPR024166">
    <property type="entry name" value="rRNA_assembly_KRR1"/>
</dbReference>